<dbReference type="AlphaFoldDB" id="A0A1B0B0Q2"/>
<name>A0A1B0B0Q2_9MUSC</name>
<reference evidence="1" key="2">
    <citation type="submission" date="2020-05" db="UniProtKB">
        <authorList>
            <consortium name="EnsemblMetazoa"/>
        </authorList>
    </citation>
    <scope>IDENTIFICATION</scope>
    <source>
        <strain evidence="1">IAEA</strain>
    </source>
</reference>
<proteinExistence type="predicted"/>
<accession>A0A1B0B0Q2</accession>
<sequence length="125" mass="14348">MQQYHSSKRQTFKHYFNTVNTHLKAKYSQLGVTGKKVLRVQWLKENHITSLCEYLSVICDAVTLGNNSSSYYCSADQSREHCNEDKSKRKKRAVKASSKHNQDVIIVGYHSVVFMEHVPKGQSVV</sequence>
<organism evidence="1 2">
    <name type="scientific">Glossina palpalis gambiensis</name>
    <dbReference type="NCBI Taxonomy" id="67801"/>
    <lineage>
        <taxon>Eukaryota</taxon>
        <taxon>Metazoa</taxon>
        <taxon>Ecdysozoa</taxon>
        <taxon>Arthropoda</taxon>
        <taxon>Hexapoda</taxon>
        <taxon>Insecta</taxon>
        <taxon>Pterygota</taxon>
        <taxon>Neoptera</taxon>
        <taxon>Endopterygota</taxon>
        <taxon>Diptera</taxon>
        <taxon>Brachycera</taxon>
        <taxon>Muscomorpha</taxon>
        <taxon>Hippoboscoidea</taxon>
        <taxon>Glossinidae</taxon>
        <taxon>Glossina</taxon>
    </lineage>
</organism>
<evidence type="ECO:0000313" key="1">
    <source>
        <dbReference type="EnsemblMetazoa" id="GPPI014964-PA"/>
    </source>
</evidence>
<dbReference type="EnsemblMetazoa" id="GPPI014964-RA">
    <property type="protein sequence ID" value="GPPI014964-PA"/>
    <property type="gene ID" value="GPPI014964"/>
</dbReference>
<dbReference type="Proteomes" id="UP000092460">
    <property type="component" value="Unassembled WGS sequence"/>
</dbReference>
<reference evidence="2" key="1">
    <citation type="submission" date="2015-01" db="EMBL/GenBank/DDBJ databases">
        <authorList>
            <person name="Aksoy S."/>
            <person name="Warren W."/>
            <person name="Wilson R.K."/>
        </authorList>
    </citation>
    <scope>NUCLEOTIDE SEQUENCE [LARGE SCALE GENOMIC DNA]</scope>
    <source>
        <strain evidence="2">IAEA</strain>
    </source>
</reference>
<dbReference type="VEuPathDB" id="VectorBase:GPPI014964"/>
<dbReference type="EMBL" id="JXJN01006805">
    <property type="status" value="NOT_ANNOTATED_CDS"/>
    <property type="molecule type" value="Genomic_DNA"/>
</dbReference>
<protein>
    <submittedName>
        <fullName evidence="1">Uncharacterized protein</fullName>
    </submittedName>
</protein>
<evidence type="ECO:0000313" key="2">
    <source>
        <dbReference type="Proteomes" id="UP000092460"/>
    </source>
</evidence>
<keyword evidence="2" id="KW-1185">Reference proteome</keyword>